<evidence type="ECO:0000256" key="3">
    <source>
        <dbReference type="ARBA" id="ARBA00022801"/>
    </source>
</evidence>
<keyword evidence="2" id="KW-0479">Metal-binding</keyword>
<dbReference type="GeneID" id="301817349"/>
<dbReference type="GO" id="GO:0016787">
    <property type="term" value="F:hydrolase activity"/>
    <property type="evidence" value="ECO:0007669"/>
    <property type="project" value="UniProtKB-KW"/>
</dbReference>
<comment type="similarity">
    <text evidence="1">Belongs to the metallo-beta-lactamase superfamily.</text>
</comment>
<keyword evidence="7" id="KW-1185">Reference proteome</keyword>
<proteinExistence type="inferred from homology"/>
<dbReference type="Gene3D" id="3.60.15.10">
    <property type="entry name" value="Ribonuclease Z/Hydroxyacylglutathione hydrolase-like"/>
    <property type="match status" value="1"/>
</dbReference>
<dbReference type="PANTHER" id="PTHR42978:SF6">
    <property type="entry name" value="QUORUM-QUENCHING LACTONASE YTNP-RELATED"/>
    <property type="match status" value="1"/>
</dbReference>
<dbReference type="Proteomes" id="UP000011841">
    <property type="component" value="Chromosome"/>
</dbReference>
<dbReference type="OrthoDB" id="9773738at2"/>
<sequence length="310" mass="33809">MQDSTTHRVGDATITKIFEIGLDAVEGEFLFPSIDPASIARERGRFGPGSVDPRTGALRLSIHSWLVQTPERVVLIDTATGNDKERPGAAVLHRLNEPFLDRLRAAGVAPDDVDLVLMTHLHADHVGWNTSLAGDRWVPVFPNALHVFSGRELAYLAALSAGDGSDAAIRDAARLGPMLHPPLPGVYEDSVRPVVQAGLARQVVVDGSEVADGFRFLPSPGHSIDHACISFTSRGERALFWGDVMHHPLQVARPDWNSVYCEFPQAALTSRRWAMEHAAETGALVFTTHFAESSAGRISRDGDRFAWQFV</sequence>
<feature type="domain" description="Metallo-beta-lactamase" evidence="5">
    <location>
        <begin position="61"/>
        <end position="289"/>
    </location>
</feature>
<name>M4Z8J0_9BRAD</name>
<dbReference type="eggNOG" id="COG0491">
    <property type="taxonomic scope" value="Bacteria"/>
</dbReference>
<dbReference type="SMART" id="SM00849">
    <property type="entry name" value="Lactamase_B"/>
    <property type="match status" value="1"/>
</dbReference>
<dbReference type="PATRIC" id="fig|1245469.3.peg.3584"/>
<dbReference type="PANTHER" id="PTHR42978">
    <property type="entry name" value="QUORUM-QUENCHING LACTONASE YTNP-RELATED-RELATED"/>
    <property type="match status" value="1"/>
</dbReference>
<evidence type="ECO:0000259" key="5">
    <source>
        <dbReference type="SMART" id="SM00849"/>
    </source>
</evidence>
<protein>
    <submittedName>
        <fullName evidence="6">Beta-lactamase domain protein</fullName>
    </submittedName>
</protein>
<dbReference type="HOGENOM" id="CLU_056519_1_1_5"/>
<dbReference type="InterPro" id="IPR051013">
    <property type="entry name" value="MBL_superfamily_lactonases"/>
</dbReference>
<dbReference type="SUPFAM" id="SSF56281">
    <property type="entry name" value="Metallo-hydrolase/oxidoreductase"/>
    <property type="match status" value="1"/>
</dbReference>
<dbReference type="GO" id="GO:0046872">
    <property type="term" value="F:metal ion binding"/>
    <property type="evidence" value="ECO:0007669"/>
    <property type="project" value="UniProtKB-KW"/>
</dbReference>
<gene>
    <name evidence="6" type="ORF">S58_35130</name>
</gene>
<dbReference type="EMBL" id="AP012603">
    <property type="protein sequence ID" value="BAM89506.1"/>
    <property type="molecule type" value="Genomic_DNA"/>
</dbReference>
<dbReference type="AlphaFoldDB" id="M4Z8J0"/>
<dbReference type="CDD" id="cd16277">
    <property type="entry name" value="metallo-hydrolase-like_MBL-fold"/>
    <property type="match status" value="1"/>
</dbReference>
<evidence type="ECO:0000256" key="4">
    <source>
        <dbReference type="ARBA" id="ARBA00022833"/>
    </source>
</evidence>
<accession>M4Z8J0</accession>
<dbReference type="STRING" id="1245469.S58_35130"/>
<dbReference type="InterPro" id="IPR001279">
    <property type="entry name" value="Metallo-B-lactamas"/>
</dbReference>
<dbReference type="InterPro" id="IPR036866">
    <property type="entry name" value="RibonucZ/Hydroxyglut_hydro"/>
</dbReference>
<evidence type="ECO:0000313" key="6">
    <source>
        <dbReference type="EMBL" id="BAM89506.1"/>
    </source>
</evidence>
<evidence type="ECO:0000256" key="1">
    <source>
        <dbReference type="ARBA" id="ARBA00007749"/>
    </source>
</evidence>
<dbReference type="KEGG" id="aol:S58_35130"/>
<reference evidence="6 7" key="1">
    <citation type="journal article" date="2013" name="Appl. Environ. Microbiol.">
        <title>Genome analysis suggests that the soil oligotrophic bacterium Agromonas oligotrophica (Bradyrhizobium oligotrophicum) is a nitrogen-fixing symbiont of Aeschynomene indica.</title>
        <authorList>
            <person name="Okubo T."/>
            <person name="Fukushima S."/>
            <person name="Itakura M."/>
            <person name="Oshima K."/>
            <person name="Longtonglang A."/>
            <person name="Teaumroong N."/>
            <person name="Mitsui H."/>
            <person name="Hattori M."/>
            <person name="Hattori R."/>
            <person name="Hattori T."/>
            <person name="Minamisawa K."/>
        </authorList>
    </citation>
    <scope>NUCLEOTIDE SEQUENCE [LARGE SCALE GENOMIC DNA]</scope>
    <source>
        <strain evidence="6 7">S58</strain>
    </source>
</reference>
<dbReference type="Pfam" id="PF00753">
    <property type="entry name" value="Lactamase_B"/>
    <property type="match status" value="1"/>
</dbReference>
<keyword evidence="3" id="KW-0378">Hydrolase</keyword>
<organism evidence="6 7">
    <name type="scientific">Bradyrhizobium oligotrophicum S58</name>
    <dbReference type="NCBI Taxonomy" id="1245469"/>
    <lineage>
        <taxon>Bacteria</taxon>
        <taxon>Pseudomonadati</taxon>
        <taxon>Pseudomonadota</taxon>
        <taxon>Alphaproteobacteria</taxon>
        <taxon>Hyphomicrobiales</taxon>
        <taxon>Nitrobacteraceae</taxon>
        <taxon>Bradyrhizobium</taxon>
    </lineage>
</organism>
<evidence type="ECO:0000256" key="2">
    <source>
        <dbReference type="ARBA" id="ARBA00022723"/>
    </source>
</evidence>
<dbReference type="RefSeq" id="WP_015666618.1">
    <property type="nucleotide sequence ID" value="NC_020453.1"/>
</dbReference>
<keyword evidence="4" id="KW-0862">Zinc</keyword>
<evidence type="ECO:0000313" key="7">
    <source>
        <dbReference type="Proteomes" id="UP000011841"/>
    </source>
</evidence>